<dbReference type="EMBL" id="CP133614">
    <property type="protein sequence ID" value="WMV18333.1"/>
    <property type="molecule type" value="Genomic_DNA"/>
</dbReference>
<protein>
    <submittedName>
        <fullName evidence="1">Uncharacterized protein</fullName>
    </submittedName>
</protein>
<sequence length="72" mass="8419">MDHMSFYYILSKKDLNLRQCRWIELLNDYDLSILYYLDECNGGSCELESGEHGESGLPFCFAKDLWPRTSST</sequence>
<dbReference type="AlphaFoldDB" id="A0AAF0Q8Z7"/>
<name>A0AAF0Q8Z7_SOLVR</name>
<evidence type="ECO:0000313" key="1">
    <source>
        <dbReference type="EMBL" id="WMV18333.1"/>
    </source>
</evidence>
<keyword evidence="2" id="KW-1185">Reference proteome</keyword>
<evidence type="ECO:0000313" key="2">
    <source>
        <dbReference type="Proteomes" id="UP001234989"/>
    </source>
</evidence>
<dbReference type="Proteomes" id="UP001234989">
    <property type="component" value="Chromosome 3"/>
</dbReference>
<accession>A0AAF0Q8Z7</accession>
<proteinExistence type="predicted"/>
<gene>
    <name evidence="1" type="ORF">MTR67_011718</name>
</gene>
<reference evidence="1" key="1">
    <citation type="submission" date="2023-08" db="EMBL/GenBank/DDBJ databases">
        <title>A de novo genome assembly of Solanum verrucosum Schlechtendal, a Mexican diploid species geographically isolated from the other diploid A-genome species in potato relatives.</title>
        <authorList>
            <person name="Hosaka K."/>
        </authorList>
    </citation>
    <scope>NUCLEOTIDE SEQUENCE</scope>
    <source>
        <tissue evidence="1">Young leaves</tissue>
    </source>
</reference>
<organism evidence="1 2">
    <name type="scientific">Solanum verrucosum</name>
    <dbReference type="NCBI Taxonomy" id="315347"/>
    <lineage>
        <taxon>Eukaryota</taxon>
        <taxon>Viridiplantae</taxon>
        <taxon>Streptophyta</taxon>
        <taxon>Embryophyta</taxon>
        <taxon>Tracheophyta</taxon>
        <taxon>Spermatophyta</taxon>
        <taxon>Magnoliopsida</taxon>
        <taxon>eudicotyledons</taxon>
        <taxon>Gunneridae</taxon>
        <taxon>Pentapetalae</taxon>
        <taxon>asterids</taxon>
        <taxon>lamiids</taxon>
        <taxon>Solanales</taxon>
        <taxon>Solanaceae</taxon>
        <taxon>Solanoideae</taxon>
        <taxon>Solaneae</taxon>
        <taxon>Solanum</taxon>
    </lineage>
</organism>